<dbReference type="Proteomes" id="UP000095283">
    <property type="component" value="Unplaced"/>
</dbReference>
<keyword evidence="1" id="KW-1185">Reference proteome</keyword>
<organism evidence="1 2">
    <name type="scientific">Heterorhabditis bacteriophora</name>
    <name type="common">Entomopathogenic nematode worm</name>
    <dbReference type="NCBI Taxonomy" id="37862"/>
    <lineage>
        <taxon>Eukaryota</taxon>
        <taxon>Metazoa</taxon>
        <taxon>Ecdysozoa</taxon>
        <taxon>Nematoda</taxon>
        <taxon>Chromadorea</taxon>
        <taxon>Rhabditida</taxon>
        <taxon>Rhabditina</taxon>
        <taxon>Rhabditomorpha</taxon>
        <taxon>Strongyloidea</taxon>
        <taxon>Heterorhabditidae</taxon>
        <taxon>Heterorhabditis</taxon>
    </lineage>
</organism>
<name>A0A1I7XF73_HETBA</name>
<dbReference type="WBParaSite" id="Hba_16175">
    <property type="protein sequence ID" value="Hba_16175"/>
    <property type="gene ID" value="Hba_16175"/>
</dbReference>
<sequence>MSAVFNFARKKILVTGASQVLSPYQPFHCLVNNAGIAILEEFGKITESTITKDRSLIYLPNVHYVHYGIILFIKESLNKIILPLMSVKNWSDPQKVSAMLDHMCIKRFAGLSVAYLDLVK</sequence>
<reference evidence="2" key="1">
    <citation type="submission" date="2016-11" db="UniProtKB">
        <authorList>
            <consortium name="WormBaseParasite"/>
        </authorList>
    </citation>
    <scope>IDENTIFICATION</scope>
</reference>
<evidence type="ECO:0000313" key="2">
    <source>
        <dbReference type="WBParaSite" id="Hba_16175"/>
    </source>
</evidence>
<dbReference type="AlphaFoldDB" id="A0A1I7XF73"/>
<protein>
    <submittedName>
        <fullName evidence="2">Long-chain fatty acid--CoA ligase</fullName>
    </submittedName>
</protein>
<proteinExistence type="predicted"/>
<evidence type="ECO:0000313" key="1">
    <source>
        <dbReference type="Proteomes" id="UP000095283"/>
    </source>
</evidence>
<accession>A0A1I7XF73</accession>